<dbReference type="Proteomes" id="UP000291107">
    <property type="component" value="Unassembled WGS sequence"/>
</dbReference>
<feature type="region of interest" description="Disordered" evidence="1">
    <location>
        <begin position="39"/>
        <end position="68"/>
    </location>
</feature>
<feature type="region of interest" description="Disordered" evidence="1">
    <location>
        <begin position="84"/>
        <end position="116"/>
    </location>
</feature>
<evidence type="ECO:0000256" key="1">
    <source>
        <dbReference type="SAM" id="MobiDB-lite"/>
    </source>
</evidence>
<evidence type="ECO:0000313" key="3">
    <source>
        <dbReference type="Proteomes" id="UP000291107"/>
    </source>
</evidence>
<accession>A0A4Q4L2P5</accession>
<proteinExistence type="predicted"/>
<dbReference type="RefSeq" id="WP_129998847.1">
    <property type="nucleotide sequence ID" value="NZ_SEUB01000005.1"/>
</dbReference>
<gene>
    <name evidence="2" type="ORF">EVS84_14605</name>
</gene>
<name>A0A4Q4L2P5_9PSED</name>
<comment type="caution">
    <text evidence="2">The sequence shown here is derived from an EMBL/GenBank/DDBJ whole genome shotgun (WGS) entry which is preliminary data.</text>
</comment>
<evidence type="ECO:0000313" key="2">
    <source>
        <dbReference type="EMBL" id="RYM41128.1"/>
    </source>
</evidence>
<organism evidence="2 3">
    <name type="scientific">Pseudomonas koreensis</name>
    <dbReference type="NCBI Taxonomy" id="198620"/>
    <lineage>
        <taxon>Bacteria</taxon>
        <taxon>Pseudomonadati</taxon>
        <taxon>Pseudomonadota</taxon>
        <taxon>Gammaproteobacteria</taxon>
        <taxon>Pseudomonadales</taxon>
        <taxon>Pseudomonadaceae</taxon>
        <taxon>Pseudomonas</taxon>
    </lineage>
</organism>
<sequence>MIREDHAFFVIGDWEHIRCYRNGCLWFRFYSVSLFKTSTDPVTKPAEGAKRSKANAKARSKDRSLRQLLVSRTTPEQVGYQAAFASRSLPQKQKQSSAAARGKAAPLNNERKLECS</sequence>
<reference evidence="2 3" key="1">
    <citation type="submission" date="2019-02" db="EMBL/GenBank/DDBJ databases">
        <title>Genome of Pseudomonas korensis isolated from heavy metal contaminated environment.</title>
        <authorList>
            <person name="Ayangbenro A.S."/>
            <person name="Babalola O."/>
        </authorList>
    </citation>
    <scope>NUCLEOTIDE SEQUENCE [LARGE SCALE GENOMIC DNA]</scope>
    <source>
        <strain evidence="2 3">AB36</strain>
    </source>
</reference>
<protein>
    <submittedName>
        <fullName evidence="2">Uncharacterized protein</fullName>
    </submittedName>
</protein>
<dbReference type="AlphaFoldDB" id="A0A4Q4L2P5"/>
<feature type="compositionally biased region" description="Polar residues" evidence="1">
    <location>
        <begin position="88"/>
        <end position="98"/>
    </location>
</feature>
<dbReference type="EMBL" id="SEUB01000005">
    <property type="protein sequence ID" value="RYM41128.1"/>
    <property type="molecule type" value="Genomic_DNA"/>
</dbReference>